<dbReference type="EMBL" id="LR797192">
    <property type="protein sequence ID" value="CAB4192726.1"/>
    <property type="molecule type" value="Genomic_DNA"/>
</dbReference>
<evidence type="ECO:0000313" key="12">
    <source>
        <dbReference type="EMBL" id="CAB4220124.1"/>
    </source>
</evidence>
<evidence type="ECO:0000313" key="6">
    <source>
        <dbReference type="EMBL" id="CAB4174892.1"/>
    </source>
</evidence>
<dbReference type="EMBL" id="LR796811">
    <property type="protein sequence ID" value="CAB4168040.1"/>
    <property type="molecule type" value="Genomic_DNA"/>
</dbReference>
<dbReference type="GO" id="GO:0032259">
    <property type="term" value="P:methylation"/>
    <property type="evidence" value="ECO:0007669"/>
    <property type="project" value="UniProtKB-KW"/>
</dbReference>
<evidence type="ECO:0000256" key="2">
    <source>
        <dbReference type="ARBA" id="ARBA00022679"/>
    </source>
</evidence>
<dbReference type="PANTHER" id="PTHR12829:SF7">
    <property type="entry name" value="N6-ADENOSINE-METHYLTRANSFERASE CATALYTIC SUBUNIT"/>
    <property type="match status" value="1"/>
</dbReference>
<organism evidence="13">
    <name type="scientific">uncultured Caudovirales phage</name>
    <dbReference type="NCBI Taxonomy" id="2100421"/>
    <lineage>
        <taxon>Viruses</taxon>
        <taxon>Duplodnaviria</taxon>
        <taxon>Heunggongvirae</taxon>
        <taxon>Uroviricota</taxon>
        <taxon>Caudoviricetes</taxon>
        <taxon>Peduoviridae</taxon>
        <taxon>Maltschvirus</taxon>
        <taxon>Maltschvirus maltsch</taxon>
    </lineage>
</organism>
<accession>A0A6J7XK55</accession>
<evidence type="ECO:0000313" key="10">
    <source>
        <dbReference type="EMBL" id="CAB4192726.1"/>
    </source>
</evidence>
<dbReference type="Pfam" id="PF05063">
    <property type="entry name" value="MT-A70"/>
    <property type="match status" value="1"/>
</dbReference>
<keyword evidence="1 13" id="KW-0489">Methyltransferase</keyword>
<dbReference type="EMBL" id="LR796910">
    <property type="protein sequence ID" value="CAB4174892.1"/>
    <property type="molecule type" value="Genomic_DNA"/>
</dbReference>
<evidence type="ECO:0000313" key="9">
    <source>
        <dbReference type="EMBL" id="CAB4190356.1"/>
    </source>
</evidence>
<dbReference type="EMBL" id="LR797145">
    <property type="protein sequence ID" value="CAB4190356.1"/>
    <property type="molecule type" value="Genomic_DNA"/>
</dbReference>
<dbReference type="EMBL" id="LR797496">
    <property type="protein sequence ID" value="CAB4220124.1"/>
    <property type="molecule type" value="Genomic_DNA"/>
</dbReference>
<dbReference type="SUPFAM" id="SSF53335">
    <property type="entry name" value="S-adenosyl-L-methionine-dependent methyltransferases"/>
    <property type="match status" value="1"/>
</dbReference>
<dbReference type="InterPro" id="IPR029063">
    <property type="entry name" value="SAM-dependent_MTases_sf"/>
</dbReference>
<dbReference type="EMBL" id="LR796496">
    <property type="protein sequence ID" value="CAB4148295.1"/>
    <property type="molecule type" value="Genomic_DNA"/>
</dbReference>
<name>A0A6J7XK55_9CAUD</name>
<gene>
    <name evidence="7" type="ORF">UFOVP1036_89</name>
    <name evidence="8" type="ORF">UFOVP1132_79</name>
    <name evidence="9" type="ORF">UFOVP1190_54</name>
    <name evidence="10" type="ORF">UFOVP1248_73</name>
    <name evidence="11" type="ORF">UFOVP1493_13</name>
    <name evidence="13" type="ORF">UFOVP1584_85</name>
    <name evidence="12" type="ORF">UFOVP1635_81</name>
    <name evidence="4" type="ORF">UFOVP521_23</name>
    <name evidence="5" type="ORF">UFOVP856_96</name>
    <name evidence="6" type="ORF">UFOVP967_93</name>
</gene>
<evidence type="ECO:0000313" key="11">
    <source>
        <dbReference type="EMBL" id="CAB4217148.1"/>
    </source>
</evidence>
<dbReference type="EMBL" id="LR798432">
    <property type="protein sequence ID" value="CAB5231456.1"/>
    <property type="molecule type" value="Genomic_DNA"/>
</dbReference>
<keyword evidence="3" id="KW-0949">S-adenosyl-L-methionine</keyword>
<proteinExistence type="predicted"/>
<dbReference type="InterPro" id="IPR007757">
    <property type="entry name" value="MT-A70-like"/>
</dbReference>
<evidence type="ECO:0000313" key="8">
    <source>
        <dbReference type="EMBL" id="CAB4186312.1"/>
    </source>
</evidence>
<sequence>MKPSLAVIDPPWLWKAYSSKGEDRSPKYNRMTLADISRLPIYDLMADNSVVMLWVVDPLLHQALKIVNDWGFTFKTVGFYWTKHKPSGADHMGGGYYTRANPEQCWVLTKGKGLPRVSRSVRRWMHAPVGRHSEKPEEFFIRTQQLFGFIEEKVEIFGRAPREGWTVLGEEIDGEDIFDSLASYKESVTSPCILRT</sequence>
<dbReference type="PANTHER" id="PTHR12829">
    <property type="entry name" value="N6-ADENOSINE-METHYLTRANSFERASE"/>
    <property type="match status" value="1"/>
</dbReference>
<protein>
    <submittedName>
        <fullName evidence="13">IME4 Transcriptional activator, adenine-specific DNA methyltransferase</fullName>
    </submittedName>
</protein>
<evidence type="ECO:0000313" key="7">
    <source>
        <dbReference type="EMBL" id="CAB4180713.1"/>
    </source>
</evidence>
<evidence type="ECO:0000256" key="1">
    <source>
        <dbReference type="ARBA" id="ARBA00022603"/>
    </source>
</evidence>
<evidence type="ECO:0000313" key="5">
    <source>
        <dbReference type="EMBL" id="CAB4168040.1"/>
    </source>
</evidence>
<dbReference type="EMBL" id="LR797088">
    <property type="protein sequence ID" value="CAB4186312.1"/>
    <property type="molecule type" value="Genomic_DNA"/>
</dbReference>
<dbReference type="EMBL" id="LR796991">
    <property type="protein sequence ID" value="CAB4180713.1"/>
    <property type="molecule type" value="Genomic_DNA"/>
</dbReference>
<evidence type="ECO:0000313" key="13">
    <source>
        <dbReference type="EMBL" id="CAB5231456.1"/>
    </source>
</evidence>
<dbReference type="PROSITE" id="PS51143">
    <property type="entry name" value="MT_A70"/>
    <property type="match status" value="1"/>
</dbReference>
<evidence type="ECO:0000256" key="3">
    <source>
        <dbReference type="ARBA" id="ARBA00022691"/>
    </source>
</evidence>
<dbReference type="EMBL" id="LR797456">
    <property type="protein sequence ID" value="CAB4217148.1"/>
    <property type="molecule type" value="Genomic_DNA"/>
</dbReference>
<dbReference type="GO" id="GO:0008168">
    <property type="term" value="F:methyltransferase activity"/>
    <property type="evidence" value="ECO:0007669"/>
    <property type="project" value="UniProtKB-KW"/>
</dbReference>
<reference evidence="13" key="1">
    <citation type="submission" date="2020-05" db="EMBL/GenBank/DDBJ databases">
        <authorList>
            <person name="Chiriac C."/>
            <person name="Salcher M."/>
            <person name="Ghai R."/>
            <person name="Kavagutti S V."/>
        </authorList>
    </citation>
    <scope>NUCLEOTIDE SEQUENCE</scope>
</reference>
<evidence type="ECO:0000313" key="4">
    <source>
        <dbReference type="EMBL" id="CAB4148295.1"/>
    </source>
</evidence>
<keyword evidence="2 13" id="KW-0808">Transferase</keyword>